<dbReference type="InterPro" id="IPR015943">
    <property type="entry name" value="WD40/YVTN_repeat-like_dom_sf"/>
</dbReference>
<dbReference type="InterPro" id="IPR011045">
    <property type="entry name" value="N2O_reductase_N"/>
</dbReference>
<keyword evidence="2" id="KW-0119">Carbohydrate metabolism</keyword>
<name>A0A9X3CHL1_9VIBR</name>
<keyword evidence="2" id="KW-0313">Glucose metabolism</keyword>
<dbReference type="InterPro" id="IPR019405">
    <property type="entry name" value="Lactonase_7-beta_prop"/>
</dbReference>
<evidence type="ECO:0000313" key="3">
    <source>
        <dbReference type="EMBL" id="MCW8335850.1"/>
    </source>
</evidence>
<keyword evidence="4" id="KW-1185">Reference proteome</keyword>
<dbReference type="RefSeq" id="WP_265688925.1">
    <property type="nucleotide sequence ID" value="NZ_JAKRRX010000148.1"/>
</dbReference>
<dbReference type="Gene3D" id="2.130.10.10">
    <property type="entry name" value="YVTN repeat-like/Quinoprotein amine dehydrogenase"/>
    <property type="match status" value="1"/>
</dbReference>
<dbReference type="PANTHER" id="PTHR30344:SF1">
    <property type="entry name" value="6-PHOSPHOGLUCONOLACTONASE"/>
    <property type="match status" value="1"/>
</dbReference>
<comment type="similarity">
    <text evidence="1">Belongs to the cycloisomerase 2 family.</text>
</comment>
<dbReference type="InterPro" id="IPR050282">
    <property type="entry name" value="Cycloisomerase_2"/>
</dbReference>
<dbReference type="GO" id="GO:0017057">
    <property type="term" value="F:6-phosphogluconolactonase activity"/>
    <property type="evidence" value="ECO:0007669"/>
    <property type="project" value="TreeGrafter"/>
</dbReference>
<gene>
    <name evidence="3" type="ORF">MD483_18725</name>
</gene>
<dbReference type="Pfam" id="PF10282">
    <property type="entry name" value="Lactonase"/>
    <property type="match status" value="1"/>
</dbReference>
<organism evidence="3 4">
    <name type="scientific">Vibrio paucivorans</name>
    <dbReference type="NCBI Taxonomy" id="2829489"/>
    <lineage>
        <taxon>Bacteria</taxon>
        <taxon>Pseudomonadati</taxon>
        <taxon>Pseudomonadota</taxon>
        <taxon>Gammaproteobacteria</taxon>
        <taxon>Vibrionales</taxon>
        <taxon>Vibrionaceae</taxon>
        <taxon>Vibrio</taxon>
    </lineage>
</organism>
<evidence type="ECO:0000313" key="4">
    <source>
        <dbReference type="Proteomes" id="UP001155586"/>
    </source>
</evidence>
<dbReference type="GO" id="GO:0006006">
    <property type="term" value="P:glucose metabolic process"/>
    <property type="evidence" value="ECO:0007669"/>
    <property type="project" value="UniProtKB-KW"/>
</dbReference>
<reference evidence="3" key="1">
    <citation type="submission" date="2022-02" db="EMBL/GenBank/DDBJ databases">
        <title>Vibrio sp. nov., a new bacterium isolated from Bohai sea, China.</title>
        <authorList>
            <person name="Yuan Y."/>
        </authorList>
    </citation>
    <scope>NUCLEOTIDE SEQUENCE</scope>
    <source>
        <strain evidence="3">DBSS07</strain>
    </source>
</reference>
<sequence>MQDMDLLIGCYTDSTQQHGIFKVRLNLSDGQLSQPEPLLARPNMSYVIRTDIGAYAVSEQSQSEQPHVVRMDQHGEVTSEGAIKGAHPCHLAIDPQNKFLATAQYSSGNVEVFRLTETGEIEFQIATLALSGSGPNKDRQTGPHAHQVGFLGTTELAVVDLGSDSIHLFNVNVQGEECHVQPSQRIALPAGSGPRHMVLSRDRSRIYVVCELSETVHLLKAKGNEWKVCQSLQLLPEEEKGEAASAIRLSPHEDFLYVSCRHQSKLACFSLNEISGEMTAVNSTETQGLFPRDFAITPDGEWVIVANQRSNNVVTFKRDANSGALVATGYSVALNAPVCVSI</sequence>
<dbReference type="PANTHER" id="PTHR30344">
    <property type="entry name" value="6-PHOSPHOGLUCONOLACTONASE-RELATED"/>
    <property type="match status" value="1"/>
</dbReference>
<accession>A0A9X3CHL1</accession>
<comment type="caution">
    <text evidence="3">The sequence shown here is derived from an EMBL/GenBank/DDBJ whole genome shotgun (WGS) entry which is preliminary data.</text>
</comment>
<dbReference type="SUPFAM" id="SSF50974">
    <property type="entry name" value="Nitrous oxide reductase, N-terminal domain"/>
    <property type="match status" value="1"/>
</dbReference>
<proteinExistence type="inferred from homology"/>
<dbReference type="Proteomes" id="UP001155586">
    <property type="component" value="Unassembled WGS sequence"/>
</dbReference>
<dbReference type="EMBL" id="JAKRRX010000148">
    <property type="protein sequence ID" value="MCW8335850.1"/>
    <property type="molecule type" value="Genomic_DNA"/>
</dbReference>
<evidence type="ECO:0000256" key="1">
    <source>
        <dbReference type="ARBA" id="ARBA00005564"/>
    </source>
</evidence>
<evidence type="ECO:0000256" key="2">
    <source>
        <dbReference type="ARBA" id="ARBA00022526"/>
    </source>
</evidence>
<dbReference type="AlphaFoldDB" id="A0A9X3CHL1"/>
<protein>
    <submittedName>
        <fullName evidence="3">Lactonase family protein</fullName>
    </submittedName>
</protein>